<dbReference type="PANTHER" id="PTHR48111:SF1">
    <property type="entry name" value="TWO-COMPONENT RESPONSE REGULATOR ORR33"/>
    <property type="match status" value="1"/>
</dbReference>
<organism evidence="10 11">
    <name type="scientific">Sulfurovum zhangzhouensis</name>
    <dbReference type="NCBI Taxonomy" id="3019067"/>
    <lineage>
        <taxon>Bacteria</taxon>
        <taxon>Pseudomonadati</taxon>
        <taxon>Campylobacterota</taxon>
        <taxon>Epsilonproteobacteria</taxon>
        <taxon>Campylobacterales</taxon>
        <taxon>Sulfurovaceae</taxon>
        <taxon>Sulfurovum</taxon>
    </lineage>
</organism>
<dbReference type="CDD" id="cd17546">
    <property type="entry name" value="REC_hyHK_CKI1_RcsC-like"/>
    <property type="match status" value="1"/>
</dbReference>
<feature type="domain" description="OmpR/PhoB-type" evidence="9">
    <location>
        <begin position="148"/>
        <end position="243"/>
    </location>
</feature>
<name>A0ABT7QWW4_9BACT</name>
<sequence length="245" mass="28144">MVNYSKTFSKTKDLSILLVEDYEPLRNDMAELLEDLFNSVTVASSGEEALKFYQTYYSENDKSFDLLMTDIQMSPMNGIELSTRVREINSVQQIIILSAHTDSNFLIPLINLGISHFLTKPIKYEELIDVLGNLGSKIIEEMNQPSETTMLQLGEGFVWDSKKNVLSQEGVAIELTRYELILLQLLLEKSEHLCTTEEILYRFDECQIEIGEKNIRNLVSKLRKKLPLEIISNIYGMGYKLTLKK</sequence>
<gene>
    <name evidence="10" type="ORF">PGH07_03940</name>
</gene>
<dbReference type="InterPro" id="IPR016032">
    <property type="entry name" value="Sig_transdc_resp-reg_C-effctor"/>
</dbReference>
<dbReference type="Pfam" id="PF00072">
    <property type="entry name" value="Response_reg"/>
    <property type="match status" value="1"/>
</dbReference>
<dbReference type="InterPro" id="IPR001867">
    <property type="entry name" value="OmpR/PhoB-type_DNA-bd"/>
</dbReference>
<evidence type="ECO:0000256" key="4">
    <source>
        <dbReference type="ARBA" id="ARBA00023125"/>
    </source>
</evidence>
<dbReference type="InterPro" id="IPR039420">
    <property type="entry name" value="WalR-like"/>
</dbReference>
<evidence type="ECO:0000256" key="7">
    <source>
        <dbReference type="PROSITE-ProRule" id="PRU01091"/>
    </source>
</evidence>
<feature type="domain" description="Response regulatory" evidence="8">
    <location>
        <begin position="15"/>
        <end position="135"/>
    </location>
</feature>
<evidence type="ECO:0000256" key="1">
    <source>
        <dbReference type="ARBA" id="ARBA00022553"/>
    </source>
</evidence>
<dbReference type="PROSITE" id="PS51755">
    <property type="entry name" value="OMPR_PHOB"/>
    <property type="match status" value="1"/>
</dbReference>
<keyword evidence="5" id="KW-0804">Transcription</keyword>
<dbReference type="SUPFAM" id="SSF46894">
    <property type="entry name" value="C-terminal effector domain of the bipartite response regulators"/>
    <property type="match status" value="1"/>
</dbReference>
<dbReference type="SUPFAM" id="SSF52172">
    <property type="entry name" value="CheY-like"/>
    <property type="match status" value="1"/>
</dbReference>
<evidence type="ECO:0000256" key="6">
    <source>
        <dbReference type="PROSITE-ProRule" id="PRU00169"/>
    </source>
</evidence>
<comment type="caution">
    <text evidence="10">The sequence shown here is derived from an EMBL/GenBank/DDBJ whole genome shotgun (WGS) entry which is preliminary data.</text>
</comment>
<dbReference type="Pfam" id="PF00486">
    <property type="entry name" value="Trans_reg_C"/>
    <property type="match status" value="1"/>
</dbReference>
<dbReference type="SMART" id="SM00448">
    <property type="entry name" value="REC"/>
    <property type="match status" value="1"/>
</dbReference>
<keyword evidence="1 6" id="KW-0597">Phosphoprotein</keyword>
<dbReference type="InterPro" id="IPR036388">
    <property type="entry name" value="WH-like_DNA-bd_sf"/>
</dbReference>
<dbReference type="InterPro" id="IPR011006">
    <property type="entry name" value="CheY-like_superfamily"/>
</dbReference>
<evidence type="ECO:0000259" key="8">
    <source>
        <dbReference type="PROSITE" id="PS50110"/>
    </source>
</evidence>
<evidence type="ECO:0000256" key="5">
    <source>
        <dbReference type="ARBA" id="ARBA00023163"/>
    </source>
</evidence>
<evidence type="ECO:0000256" key="3">
    <source>
        <dbReference type="ARBA" id="ARBA00023015"/>
    </source>
</evidence>
<feature type="DNA-binding region" description="OmpR/PhoB-type" evidence="7">
    <location>
        <begin position="148"/>
        <end position="243"/>
    </location>
</feature>
<evidence type="ECO:0000259" key="9">
    <source>
        <dbReference type="PROSITE" id="PS51755"/>
    </source>
</evidence>
<accession>A0ABT7QWW4</accession>
<dbReference type="SMART" id="SM00862">
    <property type="entry name" value="Trans_reg_C"/>
    <property type="match status" value="1"/>
</dbReference>
<dbReference type="Proteomes" id="UP001169069">
    <property type="component" value="Unassembled WGS sequence"/>
</dbReference>
<dbReference type="Gene3D" id="1.10.10.10">
    <property type="entry name" value="Winged helix-like DNA-binding domain superfamily/Winged helix DNA-binding domain"/>
    <property type="match status" value="1"/>
</dbReference>
<dbReference type="PANTHER" id="PTHR48111">
    <property type="entry name" value="REGULATOR OF RPOS"/>
    <property type="match status" value="1"/>
</dbReference>
<evidence type="ECO:0000313" key="10">
    <source>
        <dbReference type="EMBL" id="MDM5271319.1"/>
    </source>
</evidence>
<reference evidence="10" key="1">
    <citation type="submission" date="2023-01" db="EMBL/GenBank/DDBJ databases">
        <title>Sulfurovum sp. zt1-1 genome assembly.</title>
        <authorList>
            <person name="Wang J."/>
        </authorList>
    </citation>
    <scope>NUCLEOTIDE SEQUENCE</scope>
    <source>
        <strain evidence="10">Zt1-1</strain>
    </source>
</reference>
<proteinExistence type="predicted"/>
<dbReference type="InterPro" id="IPR001789">
    <property type="entry name" value="Sig_transdc_resp-reg_receiver"/>
</dbReference>
<keyword evidence="4 7" id="KW-0238">DNA-binding</keyword>
<evidence type="ECO:0000313" key="11">
    <source>
        <dbReference type="Proteomes" id="UP001169069"/>
    </source>
</evidence>
<feature type="modified residue" description="4-aspartylphosphate" evidence="6">
    <location>
        <position position="70"/>
    </location>
</feature>
<dbReference type="Gene3D" id="3.40.50.2300">
    <property type="match status" value="1"/>
</dbReference>
<dbReference type="EMBL" id="JAQIBD010000001">
    <property type="protein sequence ID" value="MDM5271319.1"/>
    <property type="molecule type" value="Genomic_DNA"/>
</dbReference>
<keyword evidence="2" id="KW-0902">Two-component regulatory system</keyword>
<keyword evidence="11" id="KW-1185">Reference proteome</keyword>
<dbReference type="RefSeq" id="WP_289412689.1">
    <property type="nucleotide sequence ID" value="NZ_JAQIBD010000001.1"/>
</dbReference>
<evidence type="ECO:0000256" key="2">
    <source>
        <dbReference type="ARBA" id="ARBA00023012"/>
    </source>
</evidence>
<keyword evidence="3" id="KW-0805">Transcription regulation</keyword>
<protein>
    <submittedName>
        <fullName evidence="10">Response regulator</fullName>
    </submittedName>
</protein>
<dbReference type="PROSITE" id="PS50110">
    <property type="entry name" value="RESPONSE_REGULATORY"/>
    <property type="match status" value="1"/>
</dbReference>